<name>A0A085WJ74_9BACT</name>
<evidence type="ECO:0000256" key="1">
    <source>
        <dbReference type="SAM" id="MobiDB-lite"/>
    </source>
</evidence>
<dbReference type="Proteomes" id="UP000028725">
    <property type="component" value="Unassembled WGS sequence"/>
</dbReference>
<protein>
    <submittedName>
        <fullName evidence="2">Uncharacterized protein</fullName>
    </submittedName>
</protein>
<comment type="caution">
    <text evidence="2">The sequence shown here is derived from an EMBL/GenBank/DDBJ whole genome shotgun (WGS) entry which is preliminary data.</text>
</comment>
<dbReference type="EMBL" id="JMCB01000007">
    <property type="protein sequence ID" value="KFE67737.1"/>
    <property type="molecule type" value="Genomic_DNA"/>
</dbReference>
<sequence length="280" mass="29734">MRLDASALVGGQQSHVEAPQLIGAHVTGRRLINDGGVREIVAAVGTALKVRREGLGLLRPGSHQVITVGPGREPPGLRLLGRVEQVALLSALRVQGDEPAGPRAERVIEIPEGLEKIVPPLRCGPRQGSVEGLPLPQCAGGGGGAISRGQPIHRRSSPHLRLVATFSQRDLDSFLGGFEQLGPKLGGLLTLQPCLDLRSSHRAQRWLHGLHSDARATTKQISCGFEGTSHGGGTTGELLMPGLITGESVTHREPREKRWNEKRGLSPLPRLSASTRADTA</sequence>
<gene>
    <name evidence="2" type="ORF">DB31_8220</name>
</gene>
<evidence type="ECO:0000313" key="2">
    <source>
        <dbReference type="EMBL" id="KFE67737.1"/>
    </source>
</evidence>
<evidence type="ECO:0000313" key="3">
    <source>
        <dbReference type="Proteomes" id="UP000028725"/>
    </source>
</evidence>
<accession>A0A085WJ74</accession>
<dbReference type="AlphaFoldDB" id="A0A085WJ74"/>
<organism evidence="2 3">
    <name type="scientific">Hyalangium minutum</name>
    <dbReference type="NCBI Taxonomy" id="394096"/>
    <lineage>
        <taxon>Bacteria</taxon>
        <taxon>Pseudomonadati</taxon>
        <taxon>Myxococcota</taxon>
        <taxon>Myxococcia</taxon>
        <taxon>Myxococcales</taxon>
        <taxon>Cystobacterineae</taxon>
        <taxon>Archangiaceae</taxon>
        <taxon>Hyalangium</taxon>
    </lineage>
</organism>
<feature type="compositionally biased region" description="Basic and acidic residues" evidence="1">
    <location>
        <begin position="249"/>
        <end position="264"/>
    </location>
</feature>
<feature type="region of interest" description="Disordered" evidence="1">
    <location>
        <begin position="247"/>
        <end position="280"/>
    </location>
</feature>
<reference evidence="2 3" key="1">
    <citation type="submission" date="2014-04" db="EMBL/GenBank/DDBJ databases">
        <title>Genome assembly of Hyalangium minutum DSM 14724.</title>
        <authorList>
            <person name="Sharma G."/>
            <person name="Subramanian S."/>
        </authorList>
    </citation>
    <scope>NUCLEOTIDE SEQUENCE [LARGE SCALE GENOMIC DNA]</scope>
    <source>
        <strain evidence="2 3">DSM 14724</strain>
    </source>
</reference>
<keyword evidence="3" id="KW-1185">Reference proteome</keyword>
<proteinExistence type="predicted"/>